<protein>
    <recommendedName>
        <fullName evidence="4">Thiamine transporter protein (Thia_YuaJ)</fullName>
    </recommendedName>
</protein>
<dbReference type="AlphaFoldDB" id="C2ENZ9"/>
<dbReference type="HOGENOM" id="CLU_088550_0_0_9"/>
<gene>
    <name evidence="2" type="ORF">HMPREF0548_1395</name>
</gene>
<keyword evidence="1" id="KW-0812">Transmembrane</keyword>
<dbReference type="InterPro" id="IPR024529">
    <property type="entry name" value="ECF_trnsprt_substrate-spec"/>
</dbReference>
<comment type="caution">
    <text evidence="2">The sequence shown here is derived from an EMBL/GenBank/DDBJ whole genome shotgun (WGS) entry which is preliminary data.</text>
</comment>
<evidence type="ECO:0000313" key="3">
    <source>
        <dbReference type="Proteomes" id="UP000005583"/>
    </source>
</evidence>
<evidence type="ECO:0000313" key="2">
    <source>
        <dbReference type="EMBL" id="EEJ71782.1"/>
    </source>
</evidence>
<evidence type="ECO:0000256" key="1">
    <source>
        <dbReference type="SAM" id="Phobius"/>
    </source>
</evidence>
<dbReference type="Proteomes" id="UP000005583">
    <property type="component" value="Unassembled WGS sequence"/>
</dbReference>
<sequence length="201" mass="21900">MRREETKRMAITAVFAAILIMQTFVPNIGYIRIIPALPAITTIPLTIAVYGTLMGPKAGFIFGLFWGITRLIVAYTQPGDMVSLMLFQNPVISLVPSILAGYFPGLIAKYLNQTKYAKLGYILSGAVTSLTNTIMVIVLTSLFFMHDPASLVHYLGNYSSSTPLILILIMALGVNGIFEAIFTAVVVPIIVTPLNLVMKRA</sequence>
<proteinExistence type="predicted"/>
<dbReference type="Gene3D" id="1.10.1760.20">
    <property type="match status" value="1"/>
</dbReference>
<dbReference type="GO" id="GO:0022857">
    <property type="term" value="F:transmembrane transporter activity"/>
    <property type="evidence" value="ECO:0007669"/>
    <property type="project" value="InterPro"/>
</dbReference>
<dbReference type="eggNOG" id="COG4684">
    <property type="taxonomic scope" value="Bacteria"/>
</dbReference>
<organism evidence="2 3">
    <name type="scientific">Lactobacillus ultunensis DSM 16047</name>
    <dbReference type="NCBI Taxonomy" id="525365"/>
    <lineage>
        <taxon>Bacteria</taxon>
        <taxon>Bacillati</taxon>
        <taxon>Bacillota</taxon>
        <taxon>Bacilli</taxon>
        <taxon>Lactobacillales</taxon>
        <taxon>Lactobacillaceae</taxon>
        <taxon>Lactobacillus</taxon>
    </lineage>
</organism>
<dbReference type="PATRIC" id="fig|525365.8.peg.2102"/>
<feature type="transmembrane region" description="Helical" evidence="1">
    <location>
        <begin position="87"/>
        <end position="107"/>
    </location>
</feature>
<accession>C2ENZ9</accession>
<keyword evidence="3" id="KW-1185">Reference proteome</keyword>
<keyword evidence="1" id="KW-1133">Transmembrane helix</keyword>
<dbReference type="RefSeq" id="WP_007125890.1">
    <property type="nucleotide sequence ID" value="NZ_AZFO01000008.1"/>
</dbReference>
<dbReference type="OrthoDB" id="9813540at2"/>
<dbReference type="EMBL" id="ACGU01000064">
    <property type="protein sequence ID" value="EEJ71782.1"/>
    <property type="molecule type" value="Genomic_DNA"/>
</dbReference>
<keyword evidence="1" id="KW-0472">Membrane</keyword>
<dbReference type="Pfam" id="PF12822">
    <property type="entry name" value="ECF_trnsprt"/>
    <property type="match status" value="1"/>
</dbReference>
<feature type="transmembrane region" description="Helical" evidence="1">
    <location>
        <begin position="119"/>
        <end position="144"/>
    </location>
</feature>
<feature type="transmembrane region" description="Helical" evidence="1">
    <location>
        <begin position="164"/>
        <end position="191"/>
    </location>
</feature>
<feature type="transmembrane region" description="Helical" evidence="1">
    <location>
        <begin position="9"/>
        <end position="25"/>
    </location>
</feature>
<name>C2ENZ9_9LACO</name>
<dbReference type="STRING" id="525365.HMPREF0548_1395"/>
<evidence type="ECO:0008006" key="4">
    <source>
        <dbReference type="Google" id="ProtNLM"/>
    </source>
</evidence>
<reference evidence="2 3" key="1">
    <citation type="submission" date="2009-01" db="EMBL/GenBank/DDBJ databases">
        <authorList>
            <person name="Qin X."/>
            <person name="Bachman B."/>
            <person name="Battles P."/>
            <person name="Bell A."/>
            <person name="Bess C."/>
            <person name="Bickham C."/>
            <person name="Chaboub L."/>
            <person name="Chen D."/>
            <person name="Coyle M."/>
            <person name="Deiros D.R."/>
            <person name="Dinh H."/>
            <person name="Forbes L."/>
            <person name="Fowler G."/>
            <person name="Francisco L."/>
            <person name="Fu Q."/>
            <person name="Gubbala S."/>
            <person name="Hale W."/>
            <person name="Han Y."/>
            <person name="Hemphill L."/>
            <person name="Highlander S.K."/>
            <person name="Hirani K."/>
            <person name="Hogues M."/>
            <person name="Jackson L."/>
            <person name="Jakkamsetti A."/>
            <person name="Javaid M."/>
            <person name="Jiang H."/>
            <person name="Korchina V."/>
            <person name="Kovar C."/>
            <person name="Lara F."/>
            <person name="Lee S."/>
            <person name="Mata R."/>
            <person name="Mathew T."/>
            <person name="Moen C."/>
            <person name="Morales K."/>
            <person name="Munidasa M."/>
            <person name="Nazareth L."/>
            <person name="Ngo R."/>
            <person name="Nguyen L."/>
            <person name="Okwuonu G."/>
            <person name="Ongeri F."/>
            <person name="Patil S."/>
            <person name="Petrosino J."/>
            <person name="Pham C."/>
            <person name="Pham P."/>
            <person name="Pu L.-L."/>
            <person name="Puazo M."/>
            <person name="Raj R."/>
            <person name="Reid J."/>
            <person name="Rouhana J."/>
            <person name="Saada N."/>
            <person name="Shang Y."/>
            <person name="Simmons D."/>
            <person name="Thornton R."/>
            <person name="Warren J."/>
            <person name="Weissenberger G."/>
            <person name="Zhang J."/>
            <person name="Zhang L."/>
            <person name="Zhou C."/>
            <person name="Zhu D."/>
            <person name="Muzny D."/>
            <person name="Worley K."/>
            <person name="Gibbs R."/>
        </authorList>
    </citation>
    <scope>NUCLEOTIDE SEQUENCE [LARGE SCALE GENOMIC DNA]</scope>
    <source>
        <strain evidence="2 3">DSM 16047</strain>
    </source>
</reference>